<dbReference type="EMBL" id="KV448995">
    <property type="protein sequence ID" value="OAX32489.1"/>
    <property type="molecule type" value="Genomic_DNA"/>
</dbReference>
<keyword evidence="3" id="KW-1185">Reference proteome</keyword>
<dbReference type="AlphaFoldDB" id="A0A1B7MIS2"/>
<dbReference type="InParanoid" id="A0A1B7MIS2"/>
<feature type="transmembrane region" description="Helical" evidence="1">
    <location>
        <begin position="130"/>
        <end position="148"/>
    </location>
</feature>
<feature type="transmembrane region" description="Helical" evidence="1">
    <location>
        <begin position="104"/>
        <end position="123"/>
    </location>
</feature>
<evidence type="ECO:0008006" key="4">
    <source>
        <dbReference type="Google" id="ProtNLM"/>
    </source>
</evidence>
<dbReference type="PANTHER" id="PTHR11360:SF234">
    <property type="entry name" value="MFS-TYPE TRANSPORTER DBAD-RELATED"/>
    <property type="match status" value="1"/>
</dbReference>
<dbReference type="Proteomes" id="UP000092154">
    <property type="component" value="Unassembled WGS sequence"/>
</dbReference>
<evidence type="ECO:0000313" key="3">
    <source>
        <dbReference type="Proteomes" id="UP000092154"/>
    </source>
</evidence>
<keyword evidence="1" id="KW-1133">Transmembrane helix</keyword>
<dbReference type="SUPFAM" id="SSF103473">
    <property type="entry name" value="MFS general substrate transporter"/>
    <property type="match status" value="1"/>
</dbReference>
<accession>A0A1B7MIS2</accession>
<dbReference type="InterPro" id="IPR036259">
    <property type="entry name" value="MFS_trans_sf"/>
</dbReference>
<dbReference type="OrthoDB" id="6499973at2759"/>
<gene>
    <name evidence="2" type="ORF">K503DRAFT_860292</name>
</gene>
<feature type="transmembrane region" description="Helical" evidence="1">
    <location>
        <begin position="154"/>
        <end position="178"/>
    </location>
</feature>
<proteinExistence type="predicted"/>
<dbReference type="InterPro" id="IPR050327">
    <property type="entry name" value="Proton-linked_MCT"/>
</dbReference>
<organism evidence="2 3">
    <name type="scientific">Rhizopogon vinicolor AM-OR11-026</name>
    <dbReference type="NCBI Taxonomy" id="1314800"/>
    <lineage>
        <taxon>Eukaryota</taxon>
        <taxon>Fungi</taxon>
        <taxon>Dikarya</taxon>
        <taxon>Basidiomycota</taxon>
        <taxon>Agaricomycotina</taxon>
        <taxon>Agaricomycetes</taxon>
        <taxon>Agaricomycetidae</taxon>
        <taxon>Boletales</taxon>
        <taxon>Suillineae</taxon>
        <taxon>Rhizopogonaceae</taxon>
        <taxon>Rhizopogon</taxon>
    </lineage>
</organism>
<keyword evidence="1" id="KW-0472">Membrane</keyword>
<sequence length="275" mass="30326">MSLTQSRLSVRDVFVTNEKSDGLEELGAKQSLDSPTPSESDFPDGGLQGWATVFGRFLMQFWGFGYLSSFGVYQVSIRWIGSLAIFLGDGLAFVSGPLYDRGWFYPLIIVGSLLQSLSLFTLSLTKPDQFCFIGLAYAPSILVVSQYFSKRRTLAISLVTSGTPLGAIIHPIILNHLLNGHVGFSRGVLTSAGFTPSGTSYRAAARECSRDVLFILMTAGATLFMTGFYFPVFYLQLDSIKHGINVILVKRFGGMCLYFPSKNHRHMRGHSSELR</sequence>
<name>A0A1B7MIS2_9AGAM</name>
<keyword evidence="1" id="KW-0812">Transmembrane</keyword>
<reference evidence="2 3" key="1">
    <citation type="submission" date="2016-06" db="EMBL/GenBank/DDBJ databases">
        <title>Comparative genomics of the ectomycorrhizal sister species Rhizopogon vinicolor and Rhizopogon vesiculosus (Basidiomycota: Boletales) reveals a divergence of the mating type B locus.</title>
        <authorList>
            <consortium name="DOE Joint Genome Institute"/>
            <person name="Mujic A.B."/>
            <person name="Kuo A."/>
            <person name="Tritt A."/>
            <person name="Lipzen A."/>
            <person name="Chen C."/>
            <person name="Johnson J."/>
            <person name="Sharma A."/>
            <person name="Barry K."/>
            <person name="Grigoriev I.V."/>
            <person name="Spatafora J.W."/>
        </authorList>
    </citation>
    <scope>NUCLEOTIDE SEQUENCE [LARGE SCALE GENOMIC DNA]</scope>
    <source>
        <strain evidence="2 3">AM-OR11-026</strain>
    </source>
</reference>
<feature type="transmembrane region" description="Helical" evidence="1">
    <location>
        <begin position="212"/>
        <end position="234"/>
    </location>
</feature>
<protein>
    <recommendedName>
        <fullName evidence="4">MFS general substrate transporter</fullName>
    </recommendedName>
</protein>
<dbReference type="PANTHER" id="PTHR11360">
    <property type="entry name" value="MONOCARBOXYLATE TRANSPORTER"/>
    <property type="match status" value="1"/>
</dbReference>
<evidence type="ECO:0000256" key="1">
    <source>
        <dbReference type="SAM" id="Phobius"/>
    </source>
</evidence>
<dbReference type="STRING" id="1314800.A0A1B7MIS2"/>
<evidence type="ECO:0000313" key="2">
    <source>
        <dbReference type="EMBL" id="OAX32489.1"/>
    </source>
</evidence>